<comment type="caution">
    <text evidence="1">The sequence shown here is derived from an EMBL/GenBank/DDBJ whole genome shotgun (WGS) entry which is preliminary data.</text>
</comment>
<accession>A0ABV8R6W5</accession>
<protein>
    <submittedName>
        <fullName evidence="1">Uncharacterized protein</fullName>
    </submittedName>
</protein>
<dbReference type="RefSeq" id="WP_298989979.1">
    <property type="nucleotide sequence ID" value="NZ_JBHSCY010000001.1"/>
</dbReference>
<reference evidence="2" key="1">
    <citation type="journal article" date="2019" name="Int. J. Syst. Evol. Microbiol.">
        <title>The Global Catalogue of Microorganisms (GCM) 10K type strain sequencing project: providing services to taxonomists for standard genome sequencing and annotation.</title>
        <authorList>
            <consortium name="The Broad Institute Genomics Platform"/>
            <consortium name="The Broad Institute Genome Sequencing Center for Infectious Disease"/>
            <person name="Wu L."/>
            <person name="Ma J."/>
        </authorList>
    </citation>
    <scope>NUCLEOTIDE SEQUENCE [LARGE SCALE GENOMIC DNA]</scope>
    <source>
        <strain evidence="2">CECT 8655</strain>
    </source>
</reference>
<name>A0ABV8R6W5_9FLAO</name>
<organism evidence="1 2">
    <name type="scientific">Polaribacter marinivivus</name>
    <dbReference type="NCBI Taxonomy" id="1524260"/>
    <lineage>
        <taxon>Bacteria</taxon>
        <taxon>Pseudomonadati</taxon>
        <taxon>Bacteroidota</taxon>
        <taxon>Flavobacteriia</taxon>
        <taxon>Flavobacteriales</taxon>
        <taxon>Flavobacteriaceae</taxon>
    </lineage>
</organism>
<proteinExistence type="predicted"/>
<sequence>MKIIEFKRQTKNKKYYSQKMGMLNTKVTSIKKYVLGIPVKTLHTYRETYYGQIKNCEDCKLYA</sequence>
<evidence type="ECO:0000313" key="2">
    <source>
        <dbReference type="Proteomes" id="UP001595826"/>
    </source>
</evidence>
<evidence type="ECO:0000313" key="1">
    <source>
        <dbReference type="EMBL" id="MFC4267715.1"/>
    </source>
</evidence>
<dbReference type="Proteomes" id="UP001595826">
    <property type="component" value="Unassembled WGS sequence"/>
</dbReference>
<dbReference type="EMBL" id="JBHSCY010000001">
    <property type="protein sequence ID" value="MFC4267715.1"/>
    <property type="molecule type" value="Genomic_DNA"/>
</dbReference>
<keyword evidence="2" id="KW-1185">Reference proteome</keyword>
<gene>
    <name evidence="1" type="ORF">ACFOWD_02255</name>
</gene>